<dbReference type="InterPro" id="IPR011051">
    <property type="entry name" value="RmlC_Cupin_sf"/>
</dbReference>
<dbReference type="Proteomes" id="UP000233435">
    <property type="component" value="Unassembled WGS sequence"/>
</dbReference>
<dbReference type="PROSITE" id="PS00041">
    <property type="entry name" value="HTH_ARAC_FAMILY_1"/>
    <property type="match status" value="1"/>
</dbReference>
<dbReference type="RefSeq" id="WP_106659255.1">
    <property type="nucleotide sequence ID" value="NZ_PJEO01000019.1"/>
</dbReference>
<dbReference type="GO" id="GO:0043565">
    <property type="term" value="F:sequence-specific DNA binding"/>
    <property type="evidence" value="ECO:0007669"/>
    <property type="project" value="InterPro"/>
</dbReference>
<keyword evidence="1" id="KW-0805">Transcription regulation</keyword>
<gene>
    <name evidence="5" type="ORF">CSW08_07290</name>
</gene>
<organism evidence="5 6">
    <name type="scientific">Confluentibacter flavum</name>
    <dbReference type="NCBI Taxonomy" id="1909700"/>
    <lineage>
        <taxon>Bacteria</taxon>
        <taxon>Pseudomonadati</taxon>
        <taxon>Bacteroidota</taxon>
        <taxon>Flavobacteriia</taxon>
        <taxon>Flavobacteriales</taxon>
        <taxon>Flavobacteriaceae</taxon>
        <taxon>Confluentibacter</taxon>
    </lineage>
</organism>
<keyword evidence="3" id="KW-0804">Transcription</keyword>
<dbReference type="GO" id="GO:0003700">
    <property type="term" value="F:DNA-binding transcription factor activity"/>
    <property type="evidence" value="ECO:0007669"/>
    <property type="project" value="InterPro"/>
</dbReference>
<dbReference type="PROSITE" id="PS01124">
    <property type="entry name" value="HTH_ARAC_FAMILY_2"/>
    <property type="match status" value="1"/>
</dbReference>
<dbReference type="CDD" id="cd06976">
    <property type="entry name" value="cupin_MtlR-like_N"/>
    <property type="match status" value="1"/>
</dbReference>
<dbReference type="InterPro" id="IPR018062">
    <property type="entry name" value="HTH_AraC-typ_CS"/>
</dbReference>
<evidence type="ECO:0000313" key="6">
    <source>
        <dbReference type="Proteomes" id="UP000233435"/>
    </source>
</evidence>
<dbReference type="EMBL" id="PJEO01000019">
    <property type="protein sequence ID" value="PKQ45587.1"/>
    <property type="molecule type" value="Genomic_DNA"/>
</dbReference>
<protein>
    <submittedName>
        <fullName evidence="5">AraC family transcriptional regulator</fullName>
    </submittedName>
</protein>
<sequence length="287" mass="33946">MKLHFIDRSCLDNTSFSTQVNKMPYFLKIWHYHPELELGLNLESEGTRFIGDSIEKFEPGELILIGENLPHMWLNDEKYFKKDSSLLARNIGVHFKKNYLGNTFFHTSEMSHILDLFNRAQFGIKFLKIDKETIEEIQEMSELEGFDKSIKFLMILNKLSRHKDYKLLASEGYVNSFRINKNETLDKVYAYIFKNFKKEITLQCVADIAHMNSSAFSRFFKRVNSKTFSKYITEIRIGYACKLLIENKYNINEICYESGFNNISNFNRKFKLIMKCSPSTYIKQHEK</sequence>
<name>A0A2N3HKV5_9FLAO</name>
<dbReference type="InterPro" id="IPR014710">
    <property type="entry name" value="RmlC-like_jellyroll"/>
</dbReference>
<dbReference type="AlphaFoldDB" id="A0A2N3HKV5"/>
<comment type="caution">
    <text evidence="5">The sequence shown here is derived from an EMBL/GenBank/DDBJ whole genome shotgun (WGS) entry which is preliminary data.</text>
</comment>
<feature type="domain" description="HTH araC/xylS-type" evidence="4">
    <location>
        <begin position="186"/>
        <end position="284"/>
    </location>
</feature>
<accession>A0A2N3HKV5</accession>
<dbReference type="Pfam" id="PF12833">
    <property type="entry name" value="HTH_18"/>
    <property type="match status" value="1"/>
</dbReference>
<proteinExistence type="predicted"/>
<evidence type="ECO:0000256" key="3">
    <source>
        <dbReference type="ARBA" id="ARBA00023163"/>
    </source>
</evidence>
<dbReference type="OrthoDB" id="1410704at2"/>
<evidence type="ECO:0000259" key="4">
    <source>
        <dbReference type="PROSITE" id="PS01124"/>
    </source>
</evidence>
<dbReference type="SMART" id="SM00342">
    <property type="entry name" value="HTH_ARAC"/>
    <property type="match status" value="1"/>
</dbReference>
<evidence type="ECO:0000256" key="1">
    <source>
        <dbReference type="ARBA" id="ARBA00023015"/>
    </source>
</evidence>
<dbReference type="Gene3D" id="1.10.10.60">
    <property type="entry name" value="Homeodomain-like"/>
    <property type="match status" value="2"/>
</dbReference>
<dbReference type="InterPro" id="IPR009057">
    <property type="entry name" value="Homeodomain-like_sf"/>
</dbReference>
<evidence type="ECO:0000313" key="5">
    <source>
        <dbReference type="EMBL" id="PKQ45587.1"/>
    </source>
</evidence>
<evidence type="ECO:0000256" key="2">
    <source>
        <dbReference type="ARBA" id="ARBA00023125"/>
    </source>
</evidence>
<keyword evidence="6" id="KW-1185">Reference proteome</keyword>
<dbReference type="SUPFAM" id="SSF46689">
    <property type="entry name" value="Homeodomain-like"/>
    <property type="match status" value="2"/>
</dbReference>
<dbReference type="SUPFAM" id="SSF51182">
    <property type="entry name" value="RmlC-like cupins"/>
    <property type="match status" value="1"/>
</dbReference>
<dbReference type="PANTHER" id="PTHR43280">
    <property type="entry name" value="ARAC-FAMILY TRANSCRIPTIONAL REGULATOR"/>
    <property type="match status" value="1"/>
</dbReference>
<keyword evidence="2" id="KW-0238">DNA-binding</keyword>
<dbReference type="Gene3D" id="2.60.120.10">
    <property type="entry name" value="Jelly Rolls"/>
    <property type="match status" value="1"/>
</dbReference>
<reference evidence="5 6" key="1">
    <citation type="submission" date="2017-12" db="EMBL/GenBank/DDBJ databases">
        <title>Confluentibacter flavum sp. nov., isolated from the saline lake.</title>
        <authorList>
            <person name="Yu L."/>
        </authorList>
    </citation>
    <scope>NUCLEOTIDE SEQUENCE [LARGE SCALE GENOMIC DNA]</scope>
    <source>
        <strain evidence="5 6">3B</strain>
    </source>
</reference>
<dbReference type="PANTHER" id="PTHR43280:SF27">
    <property type="entry name" value="TRANSCRIPTIONAL REGULATOR MTLR"/>
    <property type="match status" value="1"/>
</dbReference>
<dbReference type="InterPro" id="IPR018060">
    <property type="entry name" value="HTH_AraC"/>
</dbReference>